<keyword evidence="2" id="KW-0808">Transferase</keyword>
<dbReference type="InterPro" id="IPR017804">
    <property type="entry name" value="MeTrfase_EgtD-like"/>
</dbReference>
<evidence type="ECO:0000256" key="2">
    <source>
        <dbReference type="ARBA" id="ARBA00022679"/>
    </source>
</evidence>
<evidence type="ECO:0000313" key="4">
    <source>
        <dbReference type="EMBL" id="MDD0816785.1"/>
    </source>
</evidence>
<dbReference type="PANTHER" id="PTHR43397:SF1">
    <property type="entry name" value="ERGOTHIONEINE BIOSYNTHESIS PROTEIN 1"/>
    <property type="match status" value="1"/>
</dbReference>
<protein>
    <submittedName>
        <fullName evidence="4">L-histidine N(Alpha)-methyltransferase</fullName>
    </submittedName>
</protein>
<sequence length="346" mass="38371">MSKVGPMHQWNSAHRSLHAEPLPWALSPAPTAASSPELNADAFRGLQLTPRNLPGRYLFDLEGCTLFDRATETPDYYLARTELSVVHAHASEIARRMGPCPELVEWGAGAMRVIRRLIEETDQPVRYLPIDLSAQHLQAQAAGLQHDYPRLDIQPLLQSPLQAQNLPARHPQASRRMGLLGGAALASVPPEQRLTVLRHMAQALRGGALLATVDQVQEADVLKRAYNDAQGLMARFNQNALLRCRRELNLQGEISGFRHQVSWSPIASMVQLQLISSKAQTWLLGQGEQRTELKLLADEPINTLRSFQWSANALQSEARLAGFSPGPCWQDPQARVALCWLQAPPV</sequence>
<comment type="caution">
    <text evidence="4">The sequence shown here is derived from an EMBL/GenBank/DDBJ whole genome shotgun (WGS) entry which is preliminary data.</text>
</comment>
<dbReference type="EMBL" id="JAQSIO010000010">
    <property type="protein sequence ID" value="MDD0816785.1"/>
    <property type="molecule type" value="Genomic_DNA"/>
</dbReference>
<evidence type="ECO:0000256" key="1">
    <source>
        <dbReference type="ARBA" id="ARBA00022603"/>
    </source>
</evidence>
<keyword evidence="5" id="KW-1185">Reference proteome</keyword>
<dbReference type="InterPro" id="IPR019257">
    <property type="entry name" value="MeTrfase_dom"/>
</dbReference>
<dbReference type="RefSeq" id="WP_273928869.1">
    <property type="nucleotide sequence ID" value="NZ_JAQSIO010000010.1"/>
</dbReference>
<dbReference type="PANTHER" id="PTHR43397">
    <property type="entry name" value="ERGOTHIONEINE BIOSYNTHESIS PROTEIN 1"/>
    <property type="match status" value="1"/>
</dbReference>
<dbReference type="Pfam" id="PF10017">
    <property type="entry name" value="Methyltransf_33"/>
    <property type="match status" value="1"/>
</dbReference>
<evidence type="ECO:0000313" key="5">
    <source>
        <dbReference type="Proteomes" id="UP001528672"/>
    </source>
</evidence>
<organism evidence="4 5">
    <name type="scientific">Curvibacter microcysteis</name>
    <dbReference type="NCBI Taxonomy" id="3026419"/>
    <lineage>
        <taxon>Bacteria</taxon>
        <taxon>Pseudomonadati</taxon>
        <taxon>Pseudomonadota</taxon>
        <taxon>Betaproteobacteria</taxon>
        <taxon>Burkholderiales</taxon>
        <taxon>Comamonadaceae</taxon>
        <taxon>Curvibacter</taxon>
    </lineage>
</organism>
<dbReference type="InterPro" id="IPR051128">
    <property type="entry name" value="EgtD_Methyltrsf_superfamily"/>
</dbReference>
<accession>A0ABT5MJN0</accession>
<evidence type="ECO:0000259" key="3">
    <source>
        <dbReference type="Pfam" id="PF10017"/>
    </source>
</evidence>
<dbReference type="Gene3D" id="3.40.50.150">
    <property type="entry name" value="Vaccinia Virus protein VP39"/>
    <property type="match status" value="1"/>
</dbReference>
<dbReference type="InterPro" id="IPR029063">
    <property type="entry name" value="SAM-dependent_MTases_sf"/>
</dbReference>
<proteinExistence type="predicted"/>
<dbReference type="PIRSF" id="PIRSF018005">
    <property type="entry name" value="UCP018005"/>
    <property type="match status" value="1"/>
</dbReference>
<feature type="domain" description="Histidine-specific methyltransferase SAM-dependent" evidence="3">
    <location>
        <begin position="39"/>
        <end position="342"/>
    </location>
</feature>
<name>A0ABT5MJN0_9BURK</name>
<keyword evidence="1" id="KW-0489">Methyltransferase</keyword>
<gene>
    <name evidence="4" type="ORF">PSQ39_19280</name>
</gene>
<dbReference type="Proteomes" id="UP001528672">
    <property type="component" value="Unassembled WGS sequence"/>
</dbReference>
<reference evidence="4 5" key="1">
    <citation type="submission" date="2023-02" db="EMBL/GenBank/DDBJ databases">
        <title>Bacterial whole genome sequence for Curvibacter sp. HBC28.</title>
        <authorList>
            <person name="Le V."/>
            <person name="Ko S.-R."/>
            <person name="Ahn C.-Y."/>
            <person name="Oh H.-M."/>
        </authorList>
    </citation>
    <scope>NUCLEOTIDE SEQUENCE [LARGE SCALE GENOMIC DNA]</scope>
    <source>
        <strain evidence="4 5">HBC28</strain>
    </source>
</reference>